<feature type="compositionally biased region" description="Polar residues" evidence="2">
    <location>
        <begin position="695"/>
        <end position="743"/>
    </location>
</feature>
<dbReference type="OrthoDB" id="3069722at2759"/>
<feature type="compositionally biased region" description="Polar residues" evidence="2">
    <location>
        <begin position="614"/>
        <end position="630"/>
    </location>
</feature>
<feature type="region of interest" description="Disordered" evidence="2">
    <location>
        <begin position="31"/>
        <end position="50"/>
    </location>
</feature>
<evidence type="ECO:0000256" key="1">
    <source>
        <dbReference type="SAM" id="Coils"/>
    </source>
</evidence>
<protein>
    <submittedName>
        <fullName evidence="3">Uncharacterized protein</fullName>
    </submittedName>
</protein>
<dbReference type="AlphaFoldDB" id="A0A8H5FUL8"/>
<comment type="caution">
    <text evidence="3">The sequence shown here is derived from an EMBL/GenBank/DDBJ whole genome shotgun (WGS) entry which is preliminary data.</text>
</comment>
<keyword evidence="1" id="KW-0175">Coiled coil</keyword>
<feature type="compositionally biased region" description="Polar residues" evidence="2">
    <location>
        <begin position="38"/>
        <end position="50"/>
    </location>
</feature>
<feature type="compositionally biased region" description="Polar residues" evidence="2">
    <location>
        <begin position="850"/>
        <end position="866"/>
    </location>
</feature>
<feature type="compositionally biased region" description="Low complexity" evidence="2">
    <location>
        <begin position="676"/>
        <end position="686"/>
    </location>
</feature>
<feature type="compositionally biased region" description="Basic and acidic residues" evidence="2">
    <location>
        <begin position="580"/>
        <end position="590"/>
    </location>
</feature>
<feature type="compositionally biased region" description="Polar residues" evidence="2">
    <location>
        <begin position="526"/>
        <end position="552"/>
    </location>
</feature>
<feature type="region of interest" description="Disordered" evidence="2">
    <location>
        <begin position="56"/>
        <end position="81"/>
    </location>
</feature>
<dbReference type="EMBL" id="JAACJM010000082">
    <property type="protein sequence ID" value="KAF5349317.1"/>
    <property type="molecule type" value="Genomic_DNA"/>
</dbReference>
<dbReference type="Proteomes" id="UP000559256">
    <property type="component" value="Unassembled WGS sequence"/>
</dbReference>
<name>A0A8H5FUL8_9AGAR</name>
<feature type="compositionally biased region" description="Basic and acidic residues" evidence="2">
    <location>
        <begin position="641"/>
        <end position="665"/>
    </location>
</feature>
<feature type="compositionally biased region" description="Low complexity" evidence="2">
    <location>
        <begin position="328"/>
        <end position="362"/>
    </location>
</feature>
<reference evidence="3 4" key="1">
    <citation type="journal article" date="2020" name="ISME J.">
        <title>Uncovering the hidden diversity of litter-decomposition mechanisms in mushroom-forming fungi.</title>
        <authorList>
            <person name="Floudas D."/>
            <person name="Bentzer J."/>
            <person name="Ahren D."/>
            <person name="Johansson T."/>
            <person name="Persson P."/>
            <person name="Tunlid A."/>
        </authorList>
    </citation>
    <scope>NUCLEOTIDE SEQUENCE [LARGE SCALE GENOMIC DNA]</scope>
    <source>
        <strain evidence="3 4">CBS 291.85</strain>
    </source>
</reference>
<proteinExistence type="predicted"/>
<feature type="region of interest" description="Disordered" evidence="2">
    <location>
        <begin position="256"/>
        <end position="926"/>
    </location>
</feature>
<feature type="compositionally biased region" description="Low complexity" evidence="2">
    <location>
        <begin position="759"/>
        <end position="768"/>
    </location>
</feature>
<accession>A0A8H5FUL8</accession>
<sequence>MSATQEHVYSPSDDSEGPVLRDFVNETIAQELEHRTQSPHSPRSELLSTVPSSSAGFLAHGIRDSSGRRGPSRRYRQEREQVYKDTSRSDLLRLLIEHEYENSKMRKTLYMVFTRLEEEQQRAANAESSVENTVQQFKLLNDKRLAAEREAQALEEQLTLYKVQYNLAQTEIASAQEKIRELALQRDDAEEVAEKARGDARKVREAMGVWKAREEGRKQGFEDGWRRAREEFSLAMGKPVPALTYENALDVAYPPSILDVPHTNNDDDESSGHESPPRRRVRPAMLMDSAPSEPSTHAGPSDPITVDVVSPSPKMPQPELFVAPPSQPRSSRPPSRASRASRAPSVPHSTSHSISHPIQQPIFPAPPPRPPSSHASHLTRTPAIQMYPLDIPPADELTFNNQPPPVRTNSWRRRPKPRQQQPQQPPPPPLPHTWKPDIPQRRSPSPRPPDNYIPITNGGQIILPPPHELADYASPQVLSTELPEPGRVSSLDGGARQALPQSQSRESWSGRGRTTDARPIGEGSQPPMQAHNNASSSSWYLNKQQQSTSTLGNDEPQERRSMDSAFSRGSEASTNMSHLDILRDPSEVQKRPGLGKSFRNMFKGKGKERVLSVINENPLSRQGSVRTQDNPVLGSPNRLSHSYERHNSTPSEVKQRFVDSLRYENPEDAGAWRGQPSSSGSHPNSGHFRHVRVPSQLTIPSPLSPLNHNQGHGRSLSTGSIGYPSSQRQSYGGANGSQMGASETHSRRRVSMAPSNDTSVGVGVEVVPPSGPPSLADHSRSHASSERLPTVPNSPENNPAPMWPHDGGGGRSSRNSRIARDPSPARSNISRPYGASPSGGTEQPLRPASVASTRYSRRQSAAQSGSVDPGASPASISQHIPGTHDPGESEGLRRVPSSLSMRSKGVYDHYDPSAYVDPAFYGQASS</sequence>
<gene>
    <name evidence="3" type="ORF">D9758_011790</name>
</gene>
<feature type="coiled-coil region" evidence="1">
    <location>
        <begin position="116"/>
        <end position="206"/>
    </location>
</feature>
<evidence type="ECO:0000313" key="4">
    <source>
        <dbReference type="Proteomes" id="UP000559256"/>
    </source>
</evidence>
<evidence type="ECO:0000256" key="2">
    <source>
        <dbReference type="SAM" id="MobiDB-lite"/>
    </source>
</evidence>
<organism evidence="3 4">
    <name type="scientific">Tetrapyrgos nigripes</name>
    <dbReference type="NCBI Taxonomy" id="182062"/>
    <lineage>
        <taxon>Eukaryota</taxon>
        <taxon>Fungi</taxon>
        <taxon>Dikarya</taxon>
        <taxon>Basidiomycota</taxon>
        <taxon>Agaricomycotina</taxon>
        <taxon>Agaricomycetes</taxon>
        <taxon>Agaricomycetidae</taxon>
        <taxon>Agaricales</taxon>
        <taxon>Marasmiineae</taxon>
        <taxon>Marasmiaceae</taxon>
        <taxon>Tetrapyrgos</taxon>
    </lineage>
</organism>
<evidence type="ECO:0000313" key="3">
    <source>
        <dbReference type="EMBL" id="KAF5349317.1"/>
    </source>
</evidence>
<feature type="region of interest" description="Disordered" evidence="2">
    <location>
        <begin position="1"/>
        <end position="21"/>
    </location>
</feature>
<keyword evidence="4" id="KW-1185">Reference proteome</keyword>